<accession>B8IY60</accession>
<dbReference type="Proteomes" id="UP000008207">
    <property type="component" value="Plasmid pMNOD06"/>
</dbReference>
<reference evidence="3" key="1">
    <citation type="submission" date="2009-01" db="EMBL/GenBank/DDBJ databases">
        <title>Complete sequence of plasmid 6 of Methylobacterium nodulans ORS 2060.</title>
        <authorList>
            <consortium name="US DOE Joint Genome Institute"/>
            <person name="Lucas S."/>
            <person name="Copeland A."/>
            <person name="Lapidus A."/>
            <person name="Glavina del Rio T."/>
            <person name="Dalin E."/>
            <person name="Tice H."/>
            <person name="Bruce D."/>
            <person name="Goodwin L."/>
            <person name="Pitluck S."/>
            <person name="Sims D."/>
            <person name="Brettin T."/>
            <person name="Detter J.C."/>
            <person name="Han C."/>
            <person name="Larimer F."/>
            <person name="Land M."/>
            <person name="Hauser L."/>
            <person name="Kyrpides N."/>
            <person name="Ivanova N."/>
            <person name="Marx C.J."/>
            <person name="Richardson P."/>
        </authorList>
    </citation>
    <scope>NUCLEOTIDE SEQUENCE [LARGE SCALE GENOMIC DNA]</scope>
    <source>
        <strain evidence="3">LMG 21967 / CNCM I-2342 / ORS 2060</strain>
        <plasmid evidence="3">Plasmid pMNOD06</plasmid>
    </source>
</reference>
<proteinExistence type="predicted"/>
<name>B8IY60_METNO</name>
<gene>
    <name evidence="2" type="ordered locus">Mnod_7759</name>
</gene>
<evidence type="ECO:0000256" key="1">
    <source>
        <dbReference type="SAM" id="MobiDB-lite"/>
    </source>
</evidence>
<sequence>MSKNVENNIRLALLEIIATEKQRLHSYFNESDRKAAASVEKLKPVVEVMRILKDHNRNIRGLRIDVPLTGHIAFLGLDGGASRASYEISTNYEADEYVVEETIFYSFDPSMRRNKLTFKNMDDLVKLILEKIGEYIAQQEVIEERKFFRQDLDPDRMFQEPDLAPDTMFLEPDPDPYRRRY</sequence>
<dbReference type="KEGG" id="mno:Mnod_7759"/>
<organism evidence="2 3">
    <name type="scientific">Methylobacterium nodulans (strain LMG 21967 / CNCM I-2342 / ORS 2060)</name>
    <dbReference type="NCBI Taxonomy" id="460265"/>
    <lineage>
        <taxon>Bacteria</taxon>
        <taxon>Pseudomonadati</taxon>
        <taxon>Pseudomonadota</taxon>
        <taxon>Alphaproteobacteria</taxon>
        <taxon>Hyphomicrobiales</taxon>
        <taxon>Methylobacteriaceae</taxon>
        <taxon>Methylobacterium</taxon>
    </lineage>
</organism>
<keyword evidence="3" id="KW-1185">Reference proteome</keyword>
<dbReference type="EMBL" id="CP001355">
    <property type="protein sequence ID" value="ACL63350.1"/>
    <property type="molecule type" value="Genomic_DNA"/>
</dbReference>
<evidence type="ECO:0000313" key="3">
    <source>
        <dbReference type="Proteomes" id="UP000008207"/>
    </source>
</evidence>
<geneLocation type="plasmid" evidence="2 3">
    <name>pMNOD06</name>
</geneLocation>
<evidence type="ECO:0000313" key="2">
    <source>
        <dbReference type="EMBL" id="ACL63350.1"/>
    </source>
</evidence>
<protein>
    <submittedName>
        <fullName evidence="2">Uncharacterized protein</fullName>
    </submittedName>
</protein>
<keyword evidence="2" id="KW-0614">Plasmid</keyword>
<feature type="region of interest" description="Disordered" evidence="1">
    <location>
        <begin position="160"/>
        <end position="181"/>
    </location>
</feature>
<dbReference type="RefSeq" id="WP_012631446.1">
    <property type="nucleotide sequence ID" value="NC_011889.1"/>
</dbReference>
<dbReference type="AlphaFoldDB" id="B8IY60"/>
<dbReference type="HOGENOM" id="CLU_1487405_0_0_5"/>